<feature type="region of interest" description="Disordered" evidence="12">
    <location>
        <begin position="1166"/>
        <end position="1194"/>
    </location>
</feature>
<feature type="region of interest" description="Disordered" evidence="12">
    <location>
        <begin position="1850"/>
        <end position="1871"/>
    </location>
</feature>
<keyword evidence="10" id="KW-0186">Copper</keyword>
<dbReference type="InterPro" id="IPR023299">
    <property type="entry name" value="ATPase_P-typ_cyto_dom_N"/>
</dbReference>
<reference evidence="15" key="1">
    <citation type="submission" date="2014-11" db="EMBL/GenBank/DDBJ databases">
        <authorList>
            <person name="Otto D Thomas"/>
            <person name="Naeem Raeece"/>
        </authorList>
    </citation>
    <scope>NUCLEOTIDE SEQUENCE</scope>
</reference>
<evidence type="ECO:0000256" key="11">
    <source>
        <dbReference type="ARBA" id="ARBA00023136"/>
    </source>
</evidence>
<dbReference type="InterPro" id="IPR036412">
    <property type="entry name" value="HAD-like_sf"/>
</dbReference>
<dbReference type="Gene3D" id="3.30.70.100">
    <property type="match status" value="5"/>
</dbReference>
<dbReference type="Pfam" id="PF00122">
    <property type="entry name" value="E1-E2_ATPase"/>
    <property type="match status" value="1"/>
</dbReference>
<dbReference type="InterPro" id="IPR059000">
    <property type="entry name" value="ATPase_P-type_domA"/>
</dbReference>
<dbReference type="SUPFAM" id="SSF56784">
    <property type="entry name" value="HAD-like"/>
    <property type="match status" value="1"/>
</dbReference>
<dbReference type="VEuPathDB" id="CryptoDB:Cvel_4816"/>
<dbReference type="Gene3D" id="2.70.150.10">
    <property type="entry name" value="Calcium-transporting ATPase, cytoplasmic transduction domain A"/>
    <property type="match status" value="1"/>
</dbReference>
<dbReference type="SUPFAM" id="SSF55008">
    <property type="entry name" value="HMA, heavy metal-associated domain"/>
    <property type="match status" value="5"/>
</dbReference>
<evidence type="ECO:0000259" key="14">
    <source>
        <dbReference type="PROSITE" id="PS50846"/>
    </source>
</evidence>
<gene>
    <name evidence="15" type="ORF">Cvel_4816</name>
</gene>
<evidence type="ECO:0000256" key="2">
    <source>
        <dbReference type="ARBA" id="ARBA00006024"/>
    </source>
</evidence>
<evidence type="ECO:0000256" key="3">
    <source>
        <dbReference type="ARBA" id="ARBA00022692"/>
    </source>
</evidence>
<dbReference type="SFLD" id="SFLDG00002">
    <property type="entry name" value="C1.7:_P-type_atpase_like"/>
    <property type="match status" value="1"/>
</dbReference>
<evidence type="ECO:0000256" key="13">
    <source>
        <dbReference type="SAM" id="Phobius"/>
    </source>
</evidence>
<dbReference type="NCBIfam" id="TIGR01494">
    <property type="entry name" value="ATPase_P-type"/>
    <property type="match status" value="1"/>
</dbReference>
<feature type="region of interest" description="Disordered" evidence="12">
    <location>
        <begin position="1817"/>
        <end position="1836"/>
    </location>
</feature>
<evidence type="ECO:0000256" key="8">
    <source>
        <dbReference type="ARBA" id="ARBA00022967"/>
    </source>
</evidence>
<evidence type="ECO:0000256" key="7">
    <source>
        <dbReference type="ARBA" id="ARBA00022842"/>
    </source>
</evidence>
<dbReference type="Pfam" id="PF24534">
    <property type="entry name" value="HMA_PCA1"/>
    <property type="match status" value="1"/>
</dbReference>
<feature type="compositionally biased region" description="Low complexity" evidence="12">
    <location>
        <begin position="958"/>
        <end position="971"/>
    </location>
</feature>
<feature type="region of interest" description="Disordered" evidence="12">
    <location>
        <begin position="549"/>
        <end position="571"/>
    </location>
</feature>
<dbReference type="CDD" id="cd00371">
    <property type="entry name" value="HMA"/>
    <property type="match status" value="5"/>
</dbReference>
<keyword evidence="3 13" id="KW-0812">Transmembrane</keyword>
<dbReference type="InterPro" id="IPR036163">
    <property type="entry name" value="HMA_dom_sf"/>
</dbReference>
<feature type="domain" description="HMA" evidence="14">
    <location>
        <begin position="1091"/>
        <end position="1160"/>
    </location>
</feature>
<evidence type="ECO:0000256" key="4">
    <source>
        <dbReference type="ARBA" id="ARBA00022723"/>
    </source>
</evidence>
<feature type="domain" description="HMA" evidence="14">
    <location>
        <begin position="982"/>
        <end position="1052"/>
    </location>
</feature>
<feature type="transmembrane region" description="Helical" evidence="13">
    <location>
        <begin position="1387"/>
        <end position="1410"/>
    </location>
</feature>
<dbReference type="InterPro" id="IPR056236">
    <property type="entry name" value="HMA_PCA1"/>
</dbReference>
<dbReference type="InterPro" id="IPR008250">
    <property type="entry name" value="ATPase_P-typ_transduc_dom_A_sf"/>
</dbReference>
<dbReference type="Gene3D" id="3.40.1110.10">
    <property type="entry name" value="Calcium-transporting ATPase, cytoplasmic domain N"/>
    <property type="match status" value="2"/>
</dbReference>
<feature type="transmembrane region" description="Helical" evidence="13">
    <location>
        <begin position="1591"/>
        <end position="1619"/>
    </location>
</feature>
<dbReference type="InterPro" id="IPR006121">
    <property type="entry name" value="HMA_dom"/>
</dbReference>
<feature type="compositionally biased region" description="Low complexity" evidence="12">
    <location>
        <begin position="1855"/>
        <end position="1867"/>
    </location>
</feature>
<feature type="compositionally biased region" description="Low complexity" evidence="12">
    <location>
        <begin position="84"/>
        <end position="107"/>
    </location>
</feature>
<feature type="transmembrane region" description="Helical" evidence="13">
    <location>
        <begin position="2215"/>
        <end position="2239"/>
    </location>
</feature>
<keyword evidence="4" id="KW-0479">Metal-binding</keyword>
<dbReference type="PROSITE" id="PS00154">
    <property type="entry name" value="ATPASE_E1_E2"/>
    <property type="match status" value="1"/>
</dbReference>
<organism evidence="15">
    <name type="scientific">Chromera velia CCMP2878</name>
    <dbReference type="NCBI Taxonomy" id="1169474"/>
    <lineage>
        <taxon>Eukaryota</taxon>
        <taxon>Sar</taxon>
        <taxon>Alveolata</taxon>
        <taxon>Colpodellida</taxon>
        <taxon>Chromeraceae</taxon>
        <taxon>Chromera</taxon>
    </lineage>
</organism>
<feature type="compositionally biased region" description="Pro residues" evidence="12">
    <location>
        <begin position="26"/>
        <end position="39"/>
    </location>
</feature>
<dbReference type="PRINTS" id="PR00119">
    <property type="entry name" value="CATATPASE"/>
</dbReference>
<feature type="compositionally biased region" description="Gly residues" evidence="12">
    <location>
        <begin position="1178"/>
        <end position="1187"/>
    </location>
</feature>
<feature type="compositionally biased region" description="Gly residues" evidence="12">
    <location>
        <begin position="2293"/>
        <end position="2307"/>
    </location>
</feature>
<name>A0A0G4GK63_9ALVE</name>
<dbReference type="InterPro" id="IPR044492">
    <property type="entry name" value="P_typ_ATPase_HD_dom"/>
</dbReference>
<dbReference type="InterPro" id="IPR006122">
    <property type="entry name" value="HMA_Cu_ion-bd"/>
</dbReference>
<evidence type="ECO:0000256" key="9">
    <source>
        <dbReference type="ARBA" id="ARBA00022989"/>
    </source>
</evidence>
<feature type="transmembrane region" description="Helical" evidence="13">
    <location>
        <begin position="1430"/>
        <end position="1447"/>
    </location>
</feature>
<dbReference type="Pfam" id="PF00702">
    <property type="entry name" value="Hydrolase"/>
    <property type="match status" value="1"/>
</dbReference>
<dbReference type="PROSITE" id="PS01047">
    <property type="entry name" value="HMA_1"/>
    <property type="match status" value="3"/>
</dbReference>
<dbReference type="InterPro" id="IPR018303">
    <property type="entry name" value="ATPase_P-typ_P_site"/>
</dbReference>
<keyword evidence="6" id="KW-0813">Transport</keyword>
<feature type="compositionally biased region" description="Basic and acidic residues" evidence="12">
    <location>
        <begin position="1056"/>
        <end position="1069"/>
    </location>
</feature>
<keyword evidence="5" id="KW-0677">Repeat</keyword>
<dbReference type="NCBIfam" id="TIGR00003">
    <property type="entry name" value="copper ion binding protein"/>
    <property type="match status" value="2"/>
</dbReference>
<evidence type="ECO:0000256" key="6">
    <source>
        <dbReference type="ARBA" id="ARBA00022796"/>
    </source>
</evidence>
<keyword evidence="6" id="KW-0187">Copper transport</keyword>
<dbReference type="GO" id="GO:0012505">
    <property type="term" value="C:endomembrane system"/>
    <property type="evidence" value="ECO:0007669"/>
    <property type="project" value="UniProtKB-SubCell"/>
</dbReference>
<feature type="domain" description="HMA" evidence="14">
    <location>
        <begin position="575"/>
        <end position="641"/>
    </location>
</feature>
<comment type="subcellular location">
    <subcellularLocation>
        <location evidence="1">Endomembrane system</location>
        <topology evidence="1">Multi-pass membrane protein</topology>
    </subcellularLocation>
</comment>
<evidence type="ECO:0000256" key="5">
    <source>
        <dbReference type="ARBA" id="ARBA00022737"/>
    </source>
</evidence>
<dbReference type="SFLD" id="SFLDS00003">
    <property type="entry name" value="Haloacid_Dehalogenase"/>
    <property type="match status" value="1"/>
</dbReference>
<dbReference type="EMBL" id="CDMZ01001292">
    <property type="protein sequence ID" value="CEM30301.1"/>
    <property type="molecule type" value="Genomic_DNA"/>
</dbReference>
<dbReference type="InterPro" id="IPR023214">
    <property type="entry name" value="HAD_sf"/>
</dbReference>
<feature type="region of interest" description="Disordered" evidence="12">
    <location>
        <begin position="1056"/>
        <end position="1089"/>
    </location>
</feature>
<evidence type="ECO:0000313" key="15">
    <source>
        <dbReference type="EMBL" id="CEM30301.1"/>
    </source>
</evidence>
<keyword evidence="7" id="KW-0460">Magnesium</keyword>
<dbReference type="GO" id="GO:0005524">
    <property type="term" value="F:ATP binding"/>
    <property type="evidence" value="ECO:0007669"/>
    <property type="project" value="InterPro"/>
</dbReference>
<feature type="region of interest" description="Disordered" evidence="12">
    <location>
        <begin position="1"/>
        <end position="132"/>
    </location>
</feature>
<dbReference type="GO" id="GO:0055070">
    <property type="term" value="P:copper ion homeostasis"/>
    <property type="evidence" value="ECO:0007669"/>
    <property type="project" value="TreeGrafter"/>
</dbReference>
<dbReference type="GO" id="GO:0016887">
    <property type="term" value="F:ATP hydrolysis activity"/>
    <property type="evidence" value="ECO:0007669"/>
    <property type="project" value="InterPro"/>
</dbReference>
<dbReference type="GO" id="GO:0043682">
    <property type="term" value="F:P-type divalent copper transporter activity"/>
    <property type="evidence" value="ECO:0007669"/>
    <property type="project" value="TreeGrafter"/>
</dbReference>
<dbReference type="PANTHER" id="PTHR43520:SF8">
    <property type="entry name" value="P-TYPE CU(+) TRANSPORTER"/>
    <property type="match status" value="1"/>
</dbReference>
<dbReference type="PROSITE" id="PS50846">
    <property type="entry name" value="HMA_2"/>
    <property type="match status" value="5"/>
</dbReference>
<feature type="compositionally biased region" description="Basic and acidic residues" evidence="12">
    <location>
        <begin position="667"/>
        <end position="684"/>
    </location>
</feature>
<protein>
    <recommendedName>
        <fullName evidence="14">HMA domain-containing protein</fullName>
    </recommendedName>
</protein>
<feature type="region of interest" description="Disordered" evidence="12">
    <location>
        <begin position="2250"/>
        <end position="2315"/>
    </location>
</feature>
<dbReference type="GO" id="GO:0016020">
    <property type="term" value="C:membrane"/>
    <property type="evidence" value="ECO:0007669"/>
    <property type="project" value="InterPro"/>
</dbReference>
<keyword evidence="9 13" id="KW-1133">Transmembrane helix</keyword>
<keyword evidence="8" id="KW-1278">Translocase</keyword>
<evidence type="ECO:0000256" key="12">
    <source>
        <dbReference type="SAM" id="MobiDB-lite"/>
    </source>
</evidence>
<feature type="compositionally biased region" description="Basic and acidic residues" evidence="12">
    <location>
        <begin position="916"/>
        <end position="936"/>
    </location>
</feature>
<proteinExistence type="inferred from homology"/>
<dbReference type="Pfam" id="PF00403">
    <property type="entry name" value="HMA"/>
    <property type="match status" value="4"/>
</dbReference>
<dbReference type="GO" id="GO:0005507">
    <property type="term" value="F:copper ion binding"/>
    <property type="evidence" value="ECO:0007669"/>
    <property type="project" value="InterPro"/>
</dbReference>
<dbReference type="Gene3D" id="3.40.50.1000">
    <property type="entry name" value="HAD superfamily/HAD-like"/>
    <property type="match status" value="2"/>
</dbReference>
<evidence type="ECO:0000256" key="10">
    <source>
        <dbReference type="ARBA" id="ARBA00023008"/>
    </source>
</evidence>
<feature type="transmembrane region" description="Helical" evidence="13">
    <location>
        <begin position="1639"/>
        <end position="1659"/>
    </location>
</feature>
<comment type="similarity">
    <text evidence="2">Belongs to the cation transport ATPase (P-type) (TC 3.A.3) family. Type IB subfamily.</text>
</comment>
<evidence type="ECO:0000256" key="1">
    <source>
        <dbReference type="ARBA" id="ARBA00004127"/>
    </source>
</evidence>
<keyword evidence="6" id="KW-0406">Ion transport</keyword>
<dbReference type="PANTHER" id="PTHR43520">
    <property type="entry name" value="ATP7, ISOFORM B"/>
    <property type="match status" value="1"/>
</dbReference>
<feature type="domain" description="HMA" evidence="14">
    <location>
        <begin position="277"/>
        <end position="343"/>
    </location>
</feature>
<dbReference type="InterPro" id="IPR001757">
    <property type="entry name" value="P_typ_ATPase"/>
</dbReference>
<dbReference type="SUPFAM" id="SSF81660">
    <property type="entry name" value="Metal cation-transporting ATPase, ATP-binding domain N"/>
    <property type="match status" value="1"/>
</dbReference>
<feature type="compositionally biased region" description="Low complexity" evidence="12">
    <location>
        <begin position="937"/>
        <end position="946"/>
    </location>
</feature>
<feature type="transmembrane region" description="Helical" evidence="13">
    <location>
        <begin position="1345"/>
        <end position="1366"/>
    </location>
</feature>
<feature type="transmembrane region" description="Helical" evidence="13">
    <location>
        <begin position="2189"/>
        <end position="2209"/>
    </location>
</feature>
<feature type="domain" description="HMA" evidence="14">
    <location>
        <begin position="477"/>
        <end position="543"/>
    </location>
</feature>
<feature type="region of interest" description="Disordered" evidence="12">
    <location>
        <begin position="906"/>
        <end position="976"/>
    </location>
</feature>
<dbReference type="PhylomeDB" id="A0A0G4GK63"/>
<sequence length="2489" mass="262896">MGKKKSNKSQNPEFLKKSQTEDRRPPPLSGPGTPPPPPAAVSTGSGRTAAKWRPKSAQGGAPRGPYAELQSDLPAGDGKGSGDGSSVPASSSASASSSSSSAAAAAAEFMRGGGTPTASSSTQQKDKTEQEETQLPLFLSLLHVEGLSDDPEGLNRCDRALRCQEGVRDADISSRDGEPNLKILFDPAKANPNLFPVVLEYVGFHAREIGVCEVPASACLRTGPVPGAQGALGGVEGGAVEWRGGAVEGPSDEVFVFGNGAEERGDGTGVLVSSEQMQADLEIEGMTCQSCAKKITKAVQSVEPSASVEVDVKGGRATVTFFGSPKIAQKMAEAVGRIGYRSSAKTVQVTGLSQTQTRFVLVRKYQCVLSLTAPQPPECQEIEKLIETAVRGARVQSPQSSREGGNSSVVIEYTGFIQEGQVLAEALTTAGFLCTLSSDRPVTMVTEAQLIEGGGFALSSSMDSRHLNQRSGIERSLKVSLEVKGITCQSCAKKITKAVQSVEPSASVEVDVKGGRATVKFRGAREAVQRMVEGVKSVGYECDLVSVEEDEGGDGGVSGLEGRDGNGQEAGRGGWEVELKIDGMTCGACARTVEGAVKGISRDAYVKVMVSEGKAVVKTPGREQKGKALAEAVEAVGFDAFLLKETEAEEAEGEAKGRAESSPSGGTHREGMKSTAKKEEDGGTKGEIAFPETEPPRASRLIFTLNEESVPVEKVIAAVTALKARFPEASLIGSPVSGTVSFCFFGDAAGKKGRFLEKLSALGFPSASELKEGKGEAVGGTIEVKKSLPLVRSTQTDRVPRGGEGTGEARVWRLEVLIGVLCMQSKKDAEDVVLRIQKALPSVDVSSSVFFDTGTAVVSFREAPARERPLVAQSLSEKALAIVEALCAGGFPSVLLHSSRQRLRRFSHAEEEEVEREAAREREREVIAAQRQREAEAAASQRQQASLVGKERENQRTAASAAAGTGVSNGSRSLPPTRLSRFEAELQITGMTCASCVRNVETKAAAALGGAGESASLSVNLMTGRAHVQYRAEQPSAQRVAAALEKGGYPSQVLRDVRKKEKDQQKEGKGGVLLEAAPSTQKRDNSRGGKFEAELQVSGMSCGSCVNSVTTRARKDAGQDAEVNVNLLTGLAKVVYNAAEGTGKGQLIAEGLSSAGYPSRLISDRPLSSQAAERGRGRGGGRGGLGFEGQLEEEDEKESSAVLGVVLPVDSGVDSGDDKKTVWRELLSNLQQIEGVQLAVRVETSQTIEIRYDPHVIGARALLTAVGRKAAATLGTHGGDEESGGLNLTVCGEDEIARIRSWAASAGRRQNERAALLGAIPALIVMGQMMLPMDSMPSWLRRGTIPGLPNSMVIDLVLSGLLMFLPQMGLKVHTLAWKAVRMGQPNMYVLISLAANTAFAYSSLSLLFTFFFTIMSPSPIPEFPPDPPEFFDTAAVLVWVFILGKVLQERAKHETLGMLNQAHTSGGKDKVTLLEDTQVERGDARTERQMQVELVEVGDHLLVPPGSVVPADGVKANSALSMLDESLVTGESRPIKKEKGDVVLGGSTNTSGVLEFRVSEVGSATMMGQILGMVESAQASKASAQELADTIAAFFVPLVIFLAAGTWVVWGLLVFGGWVTPPSSSGPEAAPSVVDKLVFVLRFGMSVLAIACPCSLGLATPTAVVVATGLAANSGTLVKGGTPLEEGAKVTDVIFDKTGTLTEGKPAVVGAALMPEFYQVFSREIRLEGGGLPEEVERSVLKSRGVVRGALKARGVFEQSTAGNWNQAASAVEGSSSSSSHLIESADGVVFLEARDPEEGEGGARLRDFDGLRIGGPLEPIAEATEPPLTSRYPSRLSADSRGFLGISGASRGGLSPLPQDPSLSSSTPPPLPSVALSLGDLREAARCFWWLLSSAELGSEHPLGAAIVRHHQKLQTDCPSAERPSEFRNFTGRGLEATIRGLTVGVGSMATLTEMEHRAETGVRGFCSGACSCPSCACTWGGRDGRGQKNCGCLQIEKLKEGSCNKGESFKNLKLWALQQQQAGATVVVLHVDSSVLGCCALRDPPRASSKASVRYLQKVLGVRVWMCSGDTNVVAHAVGRELGISEDRIRGEAMPRDKTALVSQLQSETAPPGKRGFRNLKRRVAMVGDGINDGPALAKAELGVAIGDGVQVTVAAADAVLLHSDLSHFCNLIRLCRQTVFTIHRNFFLGFAFNFLGLPIAAGIFWPELDIPPALAAVLMALSSICVIGSSLCLRFFQRLTPEDLLKAAPAQHGGGSGNNNAAGTRRGGGTSPMHHRTATGRRASPPPGLKGAGGGSLPLEGGGGDRGKRHSNAVDVNADFGDQVAAMFSGLKIHFTEKVELQAIDPESQINDATDQQVVNLSFEHPDQMVKSSIFKDKKKTLEHVYNETLQGRKVDGKDPLTLKSLMLFLKMVVDILGLDTNLLNKSSSGCRLFQKLIYNYILTTIAQNILSTMDAAFDGIKSSKKFKQDPFCLLAYLETHGTKDP</sequence>
<keyword evidence="11 13" id="KW-0472">Membrane</keyword>
<dbReference type="SUPFAM" id="SSF81653">
    <property type="entry name" value="Calcium ATPase, transduction domain A"/>
    <property type="match status" value="1"/>
</dbReference>
<dbReference type="InterPro" id="IPR017969">
    <property type="entry name" value="Heavy-metal-associated_CS"/>
</dbReference>
<feature type="region of interest" description="Disordered" evidence="12">
    <location>
        <begin position="648"/>
        <end position="693"/>
    </location>
</feature>
<feature type="compositionally biased region" description="Basic and acidic residues" evidence="12">
    <location>
        <begin position="14"/>
        <end position="25"/>
    </location>
</feature>
<accession>A0A0G4GK63</accession>
<dbReference type="SFLD" id="SFLDF00027">
    <property type="entry name" value="p-type_atpase"/>
    <property type="match status" value="1"/>
</dbReference>